<feature type="transmembrane region" description="Helical" evidence="7">
    <location>
        <begin position="68"/>
        <end position="88"/>
    </location>
</feature>
<keyword evidence="4" id="KW-0378">Hydrolase</keyword>
<dbReference type="PANTHER" id="PTHR43731">
    <property type="entry name" value="RHOMBOID PROTEASE"/>
    <property type="match status" value="1"/>
</dbReference>
<evidence type="ECO:0000256" key="2">
    <source>
        <dbReference type="ARBA" id="ARBA00009045"/>
    </source>
</evidence>
<proteinExistence type="inferred from homology"/>
<keyword evidence="6 7" id="KW-0472">Membrane</keyword>
<dbReference type="KEGG" id="tra:Trad_0039"/>
<feature type="transmembrane region" description="Helical" evidence="7">
    <location>
        <begin position="15"/>
        <end position="34"/>
    </location>
</feature>
<name>D7CWU1_TRURR</name>
<dbReference type="MEROPS" id="S54.027"/>
<protein>
    <submittedName>
        <fullName evidence="9">Rhomboid family protein</fullName>
    </submittedName>
</protein>
<evidence type="ECO:0000259" key="8">
    <source>
        <dbReference type="Pfam" id="PF01694"/>
    </source>
</evidence>
<dbReference type="STRING" id="649638.Trad_0039"/>
<dbReference type="AlphaFoldDB" id="D7CWU1"/>
<dbReference type="PANTHER" id="PTHR43731:SF14">
    <property type="entry name" value="PRESENILIN-ASSOCIATED RHOMBOID-LIKE PROTEIN, MITOCHONDRIAL"/>
    <property type="match status" value="1"/>
</dbReference>
<organism evidence="9 10">
    <name type="scientific">Truepera radiovictrix (strain DSM 17093 / CIP 108686 / LMG 22925 / RQ-24)</name>
    <dbReference type="NCBI Taxonomy" id="649638"/>
    <lineage>
        <taxon>Bacteria</taxon>
        <taxon>Thermotogati</taxon>
        <taxon>Deinococcota</taxon>
        <taxon>Deinococci</taxon>
        <taxon>Trueperales</taxon>
        <taxon>Trueperaceae</taxon>
        <taxon>Truepera</taxon>
    </lineage>
</organism>
<evidence type="ECO:0000256" key="3">
    <source>
        <dbReference type="ARBA" id="ARBA00022692"/>
    </source>
</evidence>
<gene>
    <name evidence="9" type="ordered locus">Trad_0039</name>
</gene>
<dbReference type="Proteomes" id="UP000000379">
    <property type="component" value="Chromosome"/>
</dbReference>
<comment type="similarity">
    <text evidence="2">Belongs to the peptidase S54 family.</text>
</comment>
<dbReference type="OrthoDB" id="9813074at2"/>
<dbReference type="GO" id="GO:0016020">
    <property type="term" value="C:membrane"/>
    <property type="evidence" value="ECO:0007669"/>
    <property type="project" value="UniProtKB-SubCell"/>
</dbReference>
<feature type="transmembrane region" description="Helical" evidence="7">
    <location>
        <begin position="124"/>
        <end position="143"/>
    </location>
</feature>
<dbReference type="InterPro" id="IPR022764">
    <property type="entry name" value="Peptidase_S54_rhomboid_dom"/>
</dbReference>
<dbReference type="GO" id="GO:0004252">
    <property type="term" value="F:serine-type endopeptidase activity"/>
    <property type="evidence" value="ECO:0007669"/>
    <property type="project" value="InterPro"/>
</dbReference>
<feature type="domain" description="Peptidase S54 rhomboid" evidence="8">
    <location>
        <begin position="60"/>
        <end position="207"/>
    </location>
</feature>
<keyword evidence="5 7" id="KW-1133">Transmembrane helix</keyword>
<dbReference type="InterPro" id="IPR050925">
    <property type="entry name" value="Rhomboid_protease_S54"/>
</dbReference>
<sequence length="216" mass="23797">MFPLHDANPRHGPSFVNWALIALNVAVFFYSLGVSPFEARTLVLTYAFIPQFFFFDPLGNAYRLLSSLFLHGGLAHILGNMFFLYVFGDNVEDRLGHGRYLLFYLLGGVVATLAHGVFVPGSPVPMIGASGAVSAVLGAYIVLFPRQRILTFVPPLFLFWLPAWLYLGYWALIQLLEAFGGLVVMGTGGGIAWWAHVGGFFFGVFAVRSFARPRGL</sequence>
<keyword evidence="10" id="KW-1185">Reference proteome</keyword>
<dbReference type="Pfam" id="PF01694">
    <property type="entry name" value="Rhomboid"/>
    <property type="match status" value="1"/>
</dbReference>
<feature type="transmembrane region" description="Helical" evidence="7">
    <location>
        <begin position="150"/>
        <end position="171"/>
    </location>
</feature>
<feature type="transmembrane region" description="Helical" evidence="7">
    <location>
        <begin position="100"/>
        <end position="118"/>
    </location>
</feature>
<reference evidence="10" key="1">
    <citation type="submission" date="2010-05" db="EMBL/GenBank/DDBJ databases">
        <title>The complete genome of Truepera radiovictris DSM 17093.</title>
        <authorList>
            <consortium name="US DOE Joint Genome Institute (JGI-PGF)"/>
            <person name="Lucas S."/>
            <person name="Copeland A."/>
            <person name="Lapidus A."/>
            <person name="Glavina del Rio T."/>
            <person name="Dalin E."/>
            <person name="Tice H."/>
            <person name="Bruce D."/>
            <person name="Goodwin L."/>
            <person name="Pitluck S."/>
            <person name="Kyrpides N."/>
            <person name="Mavromatis K."/>
            <person name="Ovchinnikova G."/>
            <person name="Munk A.C."/>
            <person name="Detter J.C."/>
            <person name="Han C."/>
            <person name="Tapia R."/>
            <person name="Land M."/>
            <person name="Hauser L."/>
            <person name="Markowitz V."/>
            <person name="Cheng J.-F."/>
            <person name="Hugenholtz P."/>
            <person name="Woyke T."/>
            <person name="Wu D."/>
            <person name="Tindall B."/>
            <person name="Pomrenke H.G."/>
            <person name="Brambilla E."/>
            <person name="Klenk H.-P."/>
            <person name="Eisen J.A."/>
        </authorList>
    </citation>
    <scope>NUCLEOTIDE SEQUENCE [LARGE SCALE GENOMIC DNA]</scope>
    <source>
        <strain evidence="10">DSM 17093 / CIP 108686 / LMG 22925 / RQ-24</strain>
    </source>
</reference>
<dbReference type="SUPFAM" id="SSF144091">
    <property type="entry name" value="Rhomboid-like"/>
    <property type="match status" value="1"/>
</dbReference>
<reference evidence="9 10" key="2">
    <citation type="journal article" date="2011" name="Stand. Genomic Sci.">
        <title>Complete genome sequence of Truepera radiovictrix type strain (RQ-24).</title>
        <authorList>
            <person name="Ivanova N."/>
            <person name="Rohde C."/>
            <person name="Munk C."/>
            <person name="Nolan M."/>
            <person name="Lucas S."/>
            <person name="Del Rio T.G."/>
            <person name="Tice H."/>
            <person name="Deshpande S."/>
            <person name="Cheng J.F."/>
            <person name="Tapia R."/>
            <person name="Han C."/>
            <person name="Goodwin L."/>
            <person name="Pitluck S."/>
            <person name="Liolios K."/>
            <person name="Mavromatis K."/>
            <person name="Mikhailova N."/>
            <person name="Pati A."/>
            <person name="Chen A."/>
            <person name="Palaniappan K."/>
            <person name="Land M."/>
            <person name="Hauser L."/>
            <person name="Chang Y.J."/>
            <person name="Jeffries C.D."/>
            <person name="Brambilla E."/>
            <person name="Rohde M."/>
            <person name="Goker M."/>
            <person name="Tindall B.J."/>
            <person name="Woyke T."/>
            <person name="Bristow J."/>
            <person name="Eisen J.A."/>
            <person name="Markowitz V."/>
            <person name="Hugenholtz P."/>
            <person name="Kyrpides N.C."/>
            <person name="Klenk H.P."/>
            <person name="Lapidus A."/>
        </authorList>
    </citation>
    <scope>NUCLEOTIDE SEQUENCE [LARGE SCALE GENOMIC DNA]</scope>
    <source>
        <strain evidence="10">DSM 17093 / CIP 108686 / LMG 22925 / RQ-24</strain>
    </source>
</reference>
<dbReference type="FunFam" id="1.20.1540.10:FF:000027">
    <property type="entry name" value="Rhomboid family intramembrane serine protease"/>
    <property type="match status" value="1"/>
</dbReference>
<evidence type="ECO:0000313" key="10">
    <source>
        <dbReference type="Proteomes" id="UP000000379"/>
    </source>
</evidence>
<dbReference type="eggNOG" id="COG0705">
    <property type="taxonomic scope" value="Bacteria"/>
</dbReference>
<keyword evidence="3 7" id="KW-0812">Transmembrane</keyword>
<dbReference type="Gene3D" id="1.20.1540.10">
    <property type="entry name" value="Rhomboid-like"/>
    <property type="match status" value="1"/>
</dbReference>
<comment type="subcellular location">
    <subcellularLocation>
        <location evidence="1">Membrane</location>
        <topology evidence="1">Multi-pass membrane protein</topology>
    </subcellularLocation>
</comment>
<dbReference type="EMBL" id="CP002049">
    <property type="protein sequence ID" value="ADI13182.1"/>
    <property type="molecule type" value="Genomic_DNA"/>
</dbReference>
<evidence type="ECO:0000313" key="9">
    <source>
        <dbReference type="EMBL" id="ADI13182.1"/>
    </source>
</evidence>
<evidence type="ECO:0000256" key="5">
    <source>
        <dbReference type="ARBA" id="ARBA00022989"/>
    </source>
</evidence>
<evidence type="ECO:0000256" key="1">
    <source>
        <dbReference type="ARBA" id="ARBA00004141"/>
    </source>
</evidence>
<dbReference type="RefSeq" id="WP_013176562.1">
    <property type="nucleotide sequence ID" value="NC_014221.1"/>
</dbReference>
<dbReference type="HOGENOM" id="CLU_055068_5_1_0"/>
<feature type="transmembrane region" description="Helical" evidence="7">
    <location>
        <begin position="41"/>
        <end position="62"/>
    </location>
</feature>
<evidence type="ECO:0000256" key="7">
    <source>
        <dbReference type="SAM" id="Phobius"/>
    </source>
</evidence>
<evidence type="ECO:0000256" key="6">
    <source>
        <dbReference type="ARBA" id="ARBA00023136"/>
    </source>
</evidence>
<dbReference type="InterPro" id="IPR035952">
    <property type="entry name" value="Rhomboid-like_sf"/>
</dbReference>
<accession>D7CWU1</accession>
<evidence type="ECO:0000256" key="4">
    <source>
        <dbReference type="ARBA" id="ARBA00022801"/>
    </source>
</evidence>
<feature type="transmembrane region" description="Helical" evidence="7">
    <location>
        <begin position="191"/>
        <end position="211"/>
    </location>
</feature>